<evidence type="ECO:0000313" key="4">
    <source>
        <dbReference type="Proteomes" id="UP000324233"/>
    </source>
</evidence>
<dbReference type="InterPro" id="IPR045851">
    <property type="entry name" value="AMP-bd_C_sf"/>
</dbReference>
<dbReference type="GO" id="GO:0044550">
    <property type="term" value="P:secondary metabolite biosynthetic process"/>
    <property type="evidence" value="ECO:0007669"/>
    <property type="project" value="TreeGrafter"/>
</dbReference>
<dbReference type="PRINTS" id="PR00154">
    <property type="entry name" value="AMPBINDING"/>
</dbReference>
<dbReference type="InterPro" id="IPR025110">
    <property type="entry name" value="AMP-bd_C"/>
</dbReference>
<dbReference type="KEGG" id="agv:OJF2_63240"/>
<dbReference type="GO" id="GO:0031177">
    <property type="term" value="F:phosphopantetheine binding"/>
    <property type="evidence" value="ECO:0007669"/>
    <property type="project" value="TreeGrafter"/>
</dbReference>
<sequence>MSRTHLSQLLEAAASGRPDHPAVEDERGGILSYAELLRGSERLAARLARWGVSRGDRVGLWLPKGLEAVTAIHGVLRSGAAYVPVDPTGPAARAATIFASAGVKVVVVAAALADALRDAWSAPGPMPRLILVGGGDAPDGPHAAAAVDARWADVLADDATAPLPPSRDADDLAYILFTSGSTGTPKGVMLSHRNAFTFVDWCLEALGPWDDADRFSSHAPFHFDLSIFDLFVSCANAATLVLIGESEAREPALLGGRIEDRRISVWYSAPSILALLADHGGLDRPGRTAPRLVLFAGEVFPIAPLRKLRGLWPGSRLWNLYGPTETNVCTALPIPDAIPDDRTEPFPIGTVCPPLRARVVDGEGRDVPPGSLGELVIEGPGVMRGYFGQPELSARAFFLDAEGGRWYRTGDLVIDDGGGCFRFHGRRDRMVKKRGYRIELGEIESALYRHDGVDRAAVVAKADEAGLSIAAFVSLKPQAKKSIIAMKRHCTTYLPHYMVPDSITFLNGLPATSTDKVDYQRLRALAEGEGKVR</sequence>
<dbReference type="PANTHER" id="PTHR45527">
    <property type="entry name" value="NONRIBOSOMAL PEPTIDE SYNTHETASE"/>
    <property type="match status" value="1"/>
</dbReference>
<feature type="domain" description="AMP-dependent synthetase/ligase" evidence="1">
    <location>
        <begin position="10"/>
        <end position="387"/>
    </location>
</feature>
<dbReference type="PROSITE" id="PS00455">
    <property type="entry name" value="AMP_BINDING"/>
    <property type="match status" value="1"/>
</dbReference>
<dbReference type="InterPro" id="IPR020459">
    <property type="entry name" value="AMP-binding"/>
</dbReference>
<dbReference type="InterPro" id="IPR020845">
    <property type="entry name" value="AMP-binding_CS"/>
</dbReference>
<dbReference type="InterPro" id="IPR010071">
    <property type="entry name" value="AA_adenyl_dom"/>
</dbReference>
<proteinExistence type="predicted"/>
<evidence type="ECO:0000259" key="1">
    <source>
        <dbReference type="Pfam" id="PF00501"/>
    </source>
</evidence>
<reference evidence="3 4" key="1">
    <citation type="submission" date="2019-08" db="EMBL/GenBank/DDBJ databases">
        <title>Deep-cultivation of Planctomycetes and their phenomic and genomic characterization uncovers novel biology.</title>
        <authorList>
            <person name="Wiegand S."/>
            <person name="Jogler M."/>
            <person name="Boedeker C."/>
            <person name="Pinto D."/>
            <person name="Vollmers J."/>
            <person name="Rivas-Marin E."/>
            <person name="Kohn T."/>
            <person name="Peeters S.H."/>
            <person name="Heuer A."/>
            <person name="Rast P."/>
            <person name="Oberbeckmann S."/>
            <person name="Bunk B."/>
            <person name="Jeske O."/>
            <person name="Meyerdierks A."/>
            <person name="Storesund J.E."/>
            <person name="Kallscheuer N."/>
            <person name="Luecker S."/>
            <person name="Lage O.M."/>
            <person name="Pohl T."/>
            <person name="Merkel B.J."/>
            <person name="Hornburger P."/>
            <person name="Mueller R.-W."/>
            <person name="Bruemmer F."/>
            <person name="Labrenz M."/>
            <person name="Spormann A.M."/>
            <person name="Op den Camp H."/>
            <person name="Overmann J."/>
            <person name="Amann R."/>
            <person name="Jetten M.S.M."/>
            <person name="Mascher T."/>
            <person name="Medema M.H."/>
            <person name="Devos D.P."/>
            <person name="Kaster A.-K."/>
            <person name="Ovreas L."/>
            <person name="Rohde M."/>
            <person name="Galperin M.Y."/>
            <person name="Jogler C."/>
        </authorList>
    </citation>
    <scope>NUCLEOTIDE SEQUENCE [LARGE SCALE GENOMIC DNA]</scope>
    <source>
        <strain evidence="3 4">OJF2</strain>
    </source>
</reference>
<dbReference type="Proteomes" id="UP000324233">
    <property type="component" value="Chromosome"/>
</dbReference>
<accession>A0A5B9WB29</accession>
<dbReference type="GO" id="GO:0043041">
    <property type="term" value="P:amino acid activation for nonribosomal peptide biosynthetic process"/>
    <property type="evidence" value="ECO:0007669"/>
    <property type="project" value="TreeGrafter"/>
</dbReference>
<organism evidence="3 4">
    <name type="scientific">Aquisphaera giovannonii</name>
    <dbReference type="NCBI Taxonomy" id="406548"/>
    <lineage>
        <taxon>Bacteria</taxon>
        <taxon>Pseudomonadati</taxon>
        <taxon>Planctomycetota</taxon>
        <taxon>Planctomycetia</taxon>
        <taxon>Isosphaerales</taxon>
        <taxon>Isosphaeraceae</taxon>
        <taxon>Aquisphaera</taxon>
    </lineage>
</organism>
<dbReference type="SUPFAM" id="SSF56801">
    <property type="entry name" value="Acetyl-CoA synthetase-like"/>
    <property type="match status" value="1"/>
</dbReference>
<evidence type="ECO:0000259" key="2">
    <source>
        <dbReference type="Pfam" id="PF13193"/>
    </source>
</evidence>
<feature type="domain" description="AMP-binding enzyme C-terminal" evidence="2">
    <location>
        <begin position="442"/>
        <end position="516"/>
    </location>
</feature>
<dbReference type="Pfam" id="PF13193">
    <property type="entry name" value="AMP-binding_C"/>
    <property type="match status" value="1"/>
</dbReference>
<dbReference type="Gene3D" id="3.40.50.12780">
    <property type="entry name" value="N-terminal domain of ligase-like"/>
    <property type="match status" value="1"/>
</dbReference>
<dbReference type="GO" id="GO:0005737">
    <property type="term" value="C:cytoplasm"/>
    <property type="evidence" value="ECO:0007669"/>
    <property type="project" value="TreeGrafter"/>
</dbReference>
<dbReference type="PANTHER" id="PTHR45527:SF1">
    <property type="entry name" value="FATTY ACID SYNTHASE"/>
    <property type="match status" value="1"/>
</dbReference>
<dbReference type="InterPro" id="IPR000873">
    <property type="entry name" value="AMP-dep_synth/lig_dom"/>
</dbReference>
<gene>
    <name evidence="3" type="primary">srfAA</name>
    <name evidence="3" type="ORF">OJF2_63240</name>
</gene>
<dbReference type="OrthoDB" id="9778383at2"/>
<dbReference type="Pfam" id="PF00501">
    <property type="entry name" value="AMP-binding"/>
    <property type="match status" value="1"/>
</dbReference>
<dbReference type="InterPro" id="IPR042099">
    <property type="entry name" value="ANL_N_sf"/>
</dbReference>
<keyword evidence="4" id="KW-1185">Reference proteome</keyword>
<evidence type="ECO:0000313" key="3">
    <source>
        <dbReference type="EMBL" id="QEH37733.1"/>
    </source>
</evidence>
<dbReference type="NCBIfam" id="TIGR01733">
    <property type="entry name" value="AA-adenyl-dom"/>
    <property type="match status" value="1"/>
</dbReference>
<protein>
    <submittedName>
        <fullName evidence="3">Surfactin synthase subunit 1</fullName>
    </submittedName>
</protein>
<name>A0A5B9WB29_9BACT</name>
<dbReference type="Gene3D" id="3.30.300.30">
    <property type="match status" value="1"/>
</dbReference>
<dbReference type="AlphaFoldDB" id="A0A5B9WB29"/>
<dbReference type="RefSeq" id="WP_148597255.1">
    <property type="nucleotide sequence ID" value="NZ_CP042997.1"/>
</dbReference>
<dbReference type="EMBL" id="CP042997">
    <property type="protein sequence ID" value="QEH37733.1"/>
    <property type="molecule type" value="Genomic_DNA"/>
</dbReference>